<dbReference type="PANTHER" id="PTHR13794">
    <property type="entry name" value="ENOLASE SUPERFAMILY, MANDELATE RACEMASE"/>
    <property type="match status" value="1"/>
</dbReference>
<keyword evidence="2" id="KW-0479">Metal-binding</keyword>
<evidence type="ECO:0000256" key="1">
    <source>
        <dbReference type="ARBA" id="ARBA00001946"/>
    </source>
</evidence>
<dbReference type="GO" id="GO:0016836">
    <property type="term" value="F:hydro-lyase activity"/>
    <property type="evidence" value="ECO:0007669"/>
    <property type="project" value="TreeGrafter"/>
</dbReference>
<feature type="domain" description="Mandelate racemase/muconate lactonizing enzyme C-terminal" evidence="4">
    <location>
        <begin position="141"/>
        <end position="236"/>
    </location>
</feature>
<gene>
    <name evidence="5" type="ORF">DFR87_12095</name>
</gene>
<dbReference type="InterPro" id="IPR029017">
    <property type="entry name" value="Enolase-like_N"/>
</dbReference>
<dbReference type="EMBL" id="CP029287">
    <property type="protein sequence ID" value="AWS00297.1"/>
    <property type="molecule type" value="Genomic_DNA"/>
</dbReference>
<dbReference type="STRING" id="1293036.GCA_001315825_02206"/>
<dbReference type="Pfam" id="PF02746">
    <property type="entry name" value="MR_MLE_N"/>
    <property type="match status" value="1"/>
</dbReference>
<sequence length="383" mass="42695">MHIHIFKLSIPFITDPPSDFLDQWSVQLYVKIEANDTVGWGETGVFGSGIIGAYSSILEDLVIPFLERFRGESPAETETVLEKVMLTAGNCGVVTGAISSIEMGLWDIKAKRLGTSLGDLLGGKIRERVPIYASFPRYRSQKDIVSTALKARERGFRMIKLHQPPSTALDALKEVREKVGYDLKVALDMNAPFDLHSAKKFVDGASKYEVEWIEEPIWPTDDYNSLEKLCEYSSVPIAAGENEYTINGFKRLLGTGISYVQPDIAKIGGVSKFLRILDLASSYSVKVAPHDRPDSSPLSLAYALQISSARSEISTIEYTISDFPHDLFRNLPEVFNGYATVPKGNGIGIEIIEDALKKYSYIQKLRLLAFSDLENRLKEKEQI</sequence>
<comment type="cofactor">
    <cofactor evidence="1">
        <name>Mg(2+)</name>
        <dbReference type="ChEBI" id="CHEBI:18420"/>
    </cofactor>
</comment>
<dbReference type="GO" id="GO:0000287">
    <property type="term" value="F:magnesium ion binding"/>
    <property type="evidence" value="ECO:0007669"/>
    <property type="project" value="TreeGrafter"/>
</dbReference>
<dbReference type="InterPro" id="IPR046945">
    <property type="entry name" value="RHMD-like"/>
</dbReference>
<dbReference type="Gene3D" id="3.30.390.10">
    <property type="entry name" value="Enolase-like, N-terminal domain"/>
    <property type="match status" value="1"/>
</dbReference>
<proteinExistence type="predicted"/>
<dbReference type="InterPro" id="IPR036849">
    <property type="entry name" value="Enolase-like_C_sf"/>
</dbReference>
<dbReference type="InterPro" id="IPR013341">
    <property type="entry name" value="Mandelate_racemase_N_dom"/>
</dbReference>
<dbReference type="SUPFAM" id="SSF51604">
    <property type="entry name" value="Enolase C-terminal domain-like"/>
    <property type="match status" value="1"/>
</dbReference>
<evidence type="ECO:0000313" key="5">
    <source>
        <dbReference type="EMBL" id="AWS00297.1"/>
    </source>
</evidence>
<evidence type="ECO:0000259" key="4">
    <source>
        <dbReference type="SMART" id="SM00922"/>
    </source>
</evidence>
<dbReference type="RefSeq" id="WP_054836992.1">
    <property type="nucleotide sequence ID" value="NZ_BBBA01000018.1"/>
</dbReference>
<evidence type="ECO:0000256" key="3">
    <source>
        <dbReference type="ARBA" id="ARBA00022842"/>
    </source>
</evidence>
<dbReference type="GO" id="GO:0016052">
    <property type="term" value="P:carbohydrate catabolic process"/>
    <property type="evidence" value="ECO:0007669"/>
    <property type="project" value="TreeGrafter"/>
</dbReference>
<dbReference type="KEGG" id="mhk:DFR87_12095"/>
<accession>A0A2U9IW82</accession>
<dbReference type="Proteomes" id="UP000247586">
    <property type="component" value="Chromosome"/>
</dbReference>
<organism evidence="5 6">
    <name type="scientific">Metallosphaera hakonensis JCM 8857 = DSM 7519</name>
    <dbReference type="NCBI Taxonomy" id="1293036"/>
    <lineage>
        <taxon>Archaea</taxon>
        <taxon>Thermoproteota</taxon>
        <taxon>Thermoprotei</taxon>
        <taxon>Sulfolobales</taxon>
        <taxon>Sulfolobaceae</taxon>
        <taxon>Metallosphaera</taxon>
    </lineage>
</organism>
<evidence type="ECO:0000256" key="2">
    <source>
        <dbReference type="ARBA" id="ARBA00022723"/>
    </source>
</evidence>
<protein>
    <submittedName>
        <fullName evidence="5">Mandelate racemase/muconate lactonizing enzyme family protein</fullName>
    </submittedName>
</protein>
<dbReference type="SFLD" id="SFLDS00001">
    <property type="entry name" value="Enolase"/>
    <property type="match status" value="1"/>
</dbReference>
<dbReference type="SUPFAM" id="SSF54826">
    <property type="entry name" value="Enolase N-terminal domain-like"/>
    <property type="match status" value="1"/>
</dbReference>
<dbReference type="AlphaFoldDB" id="A0A2U9IW82"/>
<reference evidence="6" key="3">
    <citation type="submission" date="2020-03" db="EMBL/GenBank/DDBJ databases">
        <title>Sequencing and Assembly of Multiple Reported Metal-Biooxidizing Members of the Extremely Thermoacidophilic Archaeal Family Sulfolobaceae.</title>
        <authorList>
            <person name="Counts J.A."/>
            <person name="Kelly R.M."/>
        </authorList>
    </citation>
    <scope>NUCLEOTIDE SEQUENCE [LARGE SCALE GENOMIC DNA]</scope>
    <source>
        <strain evidence="6">HO1-1</strain>
    </source>
</reference>
<dbReference type="Pfam" id="PF13378">
    <property type="entry name" value="MR_MLE_C"/>
    <property type="match status" value="1"/>
</dbReference>
<keyword evidence="6" id="KW-1185">Reference proteome</keyword>
<name>A0A2U9IW82_9CREN</name>
<reference evidence="5 6" key="1">
    <citation type="submission" date="2018-05" db="EMBL/GenBank/DDBJ databases">
        <title>Complete Genome Sequences of Extremely Thermoacidophilic, Metal-Mobilizing Type-Strain Members of the Archaeal Family Sulfolobaceae: Acidianus brierleyi DSM-1651T, Acidianus sulfidivorans DSM-18786T, Metallosphaera hakonensis DSM-7519T, and Metallosphaera prunae DSM-10039T.</title>
        <authorList>
            <person name="Counts J.A."/>
            <person name="Kelly R.M."/>
        </authorList>
    </citation>
    <scope>NUCLEOTIDE SEQUENCE [LARGE SCALE GENOMIC DNA]</scope>
    <source>
        <strain evidence="5 6">HO1-1</strain>
    </source>
</reference>
<dbReference type="OrthoDB" id="372081at2157"/>
<dbReference type="SMART" id="SM00922">
    <property type="entry name" value="MR_MLE"/>
    <property type="match status" value="1"/>
</dbReference>
<dbReference type="CDD" id="cd03316">
    <property type="entry name" value="MR_like"/>
    <property type="match status" value="1"/>
</dbReference>
<evidence type="ECO:0000313" key="6">
    <source>
        <dbReference type="Proteomes" id="UP000247586"/>
    </source>
</evidence>
<dbReference type="InterPro" id="IPR013342">
    <property type="entry name" value="Mandelate_racemase_C"/>
</dbReference>
<dbReference type="GeneID" id="36836095"/>
<dbReference type="SFLD" id="SFLDG00179">
    <property type="entry name" value="mandelate_racemase"/>
    <property type="match status" value="1"/>
</dbReference>
<dbReference type="InterPro" id="IPR029065">
    <property type="entry name" value="Enolase_C-like"/>
</dbReference>
<dbReference type="Gene3D" id="3.20.20.120">
    <property type="entry name" value="Enolase-like C-terminal domain"/>
    <property type="match status" value="1"/>
</dbReference>
<keyword evidence="3" id="KW-0460">Magnesium</keyword>
<dbReference type="PANTHER" id="PTHR13794:SF58">
    <property type="entry name" value="MITOCHONDRIAL ENOLASE SUPERFAMILY MEMBER 1"/>
    <property type="match status" value="1"/>
</dbReference>
<reference evidence="6" key="2">
    <citation type="submission" date="2020-03" db="EMBL/GenBank/DDBJ databases">
        <title>Complete Genome Sequences of Extremely Thermoacidophilic, Metal-Mobilizing Type-Strain Members of the Archaeal Family Sulfolobaceae: Acidianus brierleyi DSM-1651T, Acidianus sulfidivorans DSM-18786T, Metallosphaera hakonensis DSM-7519T, and Metallosphaera prunae DSM-10039T.</title>
        <authorList>
            <person name="Counts J.A."/>
            <person name="Kelly R.M."/>
        </authorList>
    </citation>
    <scope>NUCLEOTIDE SEQUENCE [LARGE SCALE GENOMIC DNA]</scope>
    <source>
        <strain evidence="6">HO1-1</strain>
    </source>
</reference>